<dbReference type="Pfam" id="PF00535">
    <property type="entry name" value="Glycos_transf_2"/>
    <property type="match status" value="2"/>
</dbReference>
<dbReference type="PANTHER" id="PTHR43685">
    <property type="entry name" value="GLYCOSYLTRANSFERASE"/>
    <property type="match status" value="1"/>
</dbReference>
<dbReference type="SUPFAM" id="SSF53448">
    <property type="entry name" value="Nucleotide-diphospho-sugar transferases"/>
    <property type="match status" value="2"/>
</dbReference>
<evidence type="ECO:0000259" key="1">
    <source>
        <dbReference type="Pfam" id="PF00535"/>
    </source>
</evidence>
<dbReference type="KEGG" id="ccot:CCAX7_51690"/>
<dbReference type="RefSeq" id="WP_119319214.1">
    <property type="nucleotide sequence ID" value="NZ_AP025739.1"/>
</dbReference>
<dbReference type="OrthoDB" id="257969at2"/>
<name>A0A402CP68_9BACT</name>
<accession>A0A402CP68</accession>
<gene>
    <name evidence="2" type="ORF">CCAX7_51690</name>
</gene>
<dbReference type="AlphaFoldDB" id="A0A402CP68"/>
<feature type="domain" description="Glycosyltransferase 2-like" evidence="1">
    <location>
        <begin position="5"/>
        <end position="125"/>
    </location>
</feature>
<dbReference type="CDD" id="cd00761">
    <property type="entry name" value="Glyco_tranf_GTA_type"/>
    <property type="match status" value="2"/>
</dbReference>
<dbReference type="InterPro" id="IPR001173">
    <property type="entry name" value="Glyco_trans_2-like"/>
</dbReference>
<organism evidence="2 3">
    <name type="scientific">Capsulimonas corticalis</name>
    <dbReference type="NCBI Taxonomy" id="2219043"/>
    <lineage>
        <taxon>Bacteria</taxon>
        <taxon>Bacillati</taxon>
        <taxon>Armatimonadota</taxon>
        <taxon>Armatimonadia</taxon>
        <taxon>Capsulimonadales</taxon>
        <taxon>Capsulimonadaceae</taxon>
        <taxon>Capsulimonas</taxon>
    </lineage>
</organism>
<evidence type="ECO:0000313" key="2">
    <source>
        <dbReference type="EMBL" id="BDI33118.1"/>
    </source>
</evidence>
<dbReference type="Gene3D" id="3.90.550.10">
    <property type="entry name" value="Spore Coat Polysaccharide Biosynthesis Protein SpsA, Chain A"/>
    <property type="match status" value="2"/>
</dbReference>
<dbReference type="EMBL" id="AP025739">
    <property type="protein sequence ID" value="BDI33118.1"/>
    <property type="molecule type" value="Genomic_DNA"/>
</dbReference>
<sequence length="620" mass="68357">MKIAVCICTRNRPDDLRKALKSISASLTRPAQIIVSDDSDDNQAASTQSVCNEFAGVTYLRGPRRGLASNRNCCLDSLQGDIEAVTFIDDDAAYTPEFLGAAAAILSKSPTKTIVTGRERKNGQEISPGNVSFWGHQSVPILGSEDCRAIVINATLFPRALFSQARFDEALRYGYEEADIAAQAQAHGYRFEFAPDLFNDHFPSDINRAEYSRVIEASRLYSAYKRYRWLQKKPGKAAAFSVLAPLHLMLHALRTGKPANIRHARESVRTAFQYYRMEARRRSLSQSTVSPTTLARPKSASAETLTTSVVVPTYRRPSDLKRCLLALKTQTHPPTEILVVARPEDDDTLSFLRSEAAILPEVRVVPSYEIGQVAALNAGWEAAKGDIVAITDDDAAPRPQWLERVVSHFASDPSVGGVGGRDWVHERGAILDGSREVVGRVSWYGRVSGNHHLGVGPARDVEVLKGVNMSYRRSAAIHQRFDTRLRGTGAQSNNDMAFSLQLARSGWKLIYDPEVAVDHHASVRFDEDQRNQFNAVALSNIAHNETIALLDYLPGPRRIAFIVWSILVGTRVCPGLVQVLRLLPKEKALVISRCKASLSGRKTGRAAWRRSQSGVSEASA</sequence>
<proteinExistence type="predicted"/>
<evidence type="ECO:0000313" key="3">
    <source>
        <dbReference type="Proteomes" id="UP000287394"/>
    </source>
</evidence>
<dbReference type="InterPro" id="IPR029044">
    <property type="entry name" value="Nucleotide-diphossugar_trans"/>
</dbReference>
<protein>
    <recommendedName>
        <fullName evidence="1">Glycosyltransferase 2-like domain-containing protein</fullName>
    </recommendedName>
</protein>
<keyword evidence="3" id="KW-1185">Reference proteome</keyword>
<reference evidence="2 3" key="1">
    <citation type="journal article" date="2019" name="Int. J. Syst. Evol. Microbiol.">
        <title>Capsulimonas corticalis gen. nov., sp. nov., an aerobic capsulated bacterium, of a novel bacterial order, Capsulimonadales ord. nov., of the class Armatimonadia of the phylum Armatimonadetes.</title>
        <authorList>
            <person name="Li J."/>
            <person name="Kudo C."/>
            <person name="Tonouchi A."/>
        </authorList>
    </citation>
    <scope>NUCLEOTIDE SEQUENCE [LARGE SCALE GENOMIC DNA]</scope>
    <source>
        <strain evidence="2 3">AX-7</strain>
    </source>
</reference>
<feature type="domain" description="Glycosyltransferase 2-like" evidence="1">
    <location>
        <begin position="308"/>
        <end position="422"/>
    </location>
</feature>
<dbReference type="Proteomes" id="UP000287394">
    <property type="component" value="Chromosome"/>
</dbReference>
<dbReference type="PANTHER" id="PTHR43685:SF2">
    <property type="entry name" value="GLYCOSYLTRANSFERASE 2-LIKE DOMAIN-CONTAINING PROTEIN"/>
    <property type="match status" value="1"/>
</dbReference>
<dbReference type="InterPro" id="IPR050834">
    <property type="entry name" value="Glycosyltransf_2"/>
</dbReference>